<evidence type="ECO:0000313" key="2">
    <source>
        <dbReference type="Proteomes" id="UP000198847"/>
    </source>
</evidence>
<gene>
    <name evidence="1" type="ORF">SAMN04490178_1075</name>
</gene>
<evidence type="ECO:0000313" key="1">
    <source>
        <dbReference type="EMBL" id="SEO91470.1"/>
    </source>
</evidence>
<sequence>MLLRIGAKVINLYKIHQILDNIMLMRSRGYSQMETSEAFGLDRTVISKLETLGEIRKGGKVAIIGFPIKNCDEIDAIARQTGIDYCLVLSEQGRQEFIRQRSGLELFNDLIRILSQLRTYETVIVIGSDKRVALFGALLDKEIVAIKIGESPLVADEYVDPAKVRTIMEQLL</sequence>
<dbReference type="RefSeq" id="WP_091745359.1">
    <property type="nucleotide sequence ID" value="NZ_FODY01000007.1"/>
</dbReference>
<protein>
    <recommendedName>
        <fullName evidence="3">Transcriptional regulator</fullName>
    </recommendedName>
</protein>
<name>A0A1H8TK71_9FIRM</name>
<organism evidence="1 2">
    <name type="scientific">Propionispora vibrioides</name>
    <dbReference type="NCBI Taxonomy" id="112903"/>
    <lineage>
        <taxon>Bacteria</taxon>
        <taxon>Bacillati</taxon>
        <taxon>Bacillota</taxon>
        <taxon>Negativicutes</taxon>
        <taxon>Selenomonadales</taxon>
        <taxon>Sporomusaceae</taxon>
        <taxon>Propionispora</taxon>
    </lineage>
</organism>
<keyword evidence="2" id="KW-1185">Reference proteome</keyword>
<reference evidence="1 2" key="1">
    <citation type="submission" date="2016-10" db="EMBL/GenBank/DDBJ databases">
        <authorList>
            <person name="de Groot N.N."/>
        </authorList>
    </citation>
    <scope>NUCLEOTIDE SEQUENCE [LARGE SCALE GENOMIC DNA]</scope>
    <source>
        <strain evidence="1 2">DSM 13305</strain>
    </source>
</reference>
<dbReference type="OrthoDB" id="1808039at2"/>
<evidence type="ECO:0008006" key="3">
    <source>
        <dbReference type="Google" id="ProtNLM"/>
    </source>
</evidence>
<dbReference type="Proteomes" id="UP000198847">
    <property type="component" value="Unassembled WGS sequence"/>
</dbReference>
<proteinExistence type="predicted"/>
<dbReference type="STRING" id="112903.SAMN04490178_1075"/>
<dbReference type="AlphaFoldDB" id="A0A1H8TK71"/>
<accession>A0A1H8TK71</accession>
<dbReference type="EMBL" id="FODY01000007">
    <property type="protein sequence ID" value="SEO91470.1"/>
    <property type="molecule type" value="Genomic_DNA"/>
</dbReference>